<feature type="domain" description="Intradiol ring-cleavage dioxygenases" evidence="1">
    <location>
        <begin position="93"/>
        <end position="177"/>
    </location>
</feature>
<reference evidence="2" key="1">
    <citation type="submission" date="2023-02" db="EMBL/GenBank/DDBJ databases">
        <title>Tahibacter soli sp. nov. isolated from soil.</title>
        <authorList>
            <person name="Baek J.H."/>
            <person name="Lee J.K."/>
            <person name="Choi D.G."/>
            <person name="Jeon C.O."/>
        </authorList>
    </citation>
    <scope>NUCLEOTIDE SEQUENCE</scope>
    <source>
        <strain evidence="2">BL</strain>
    </source>
</reference>
<dbReference type="GO" id="GO:0016702">
    <property type="term" value="F:oxidoreductase activity, acting on single donors with incorporation of molecular oxygen, incorporation of two atoms of oxygen"/>
    <property type="evidence" value="ECO:0007669"/>
    <property type="project" value="InterPro"/>
</dbReference>
<dbReference type="GO" id="GO:0008199">
    <property type="term" value="F:ferric iron binding"/>
    <property type="evidence" value="ECO:0007669"/>
    <property type="project" value="InterPro"/>
</dbReference>
<protein>
    <submittedName>
        <fullName evidence="2">Intradiol ring-cleavage dioxygenase</fullName>
    </submittedName>
</protein>
<dbReference type="EMBL" id="JAOVZO020000018">
    <property type="protein sequence ID" value="MDC8014098.1"/>
    <property type="molecule type" value="Genomic_DNA"/>
</dbReference>
<proteinExistence type="predicted"/>
<dbReference type="AlphaFoldDB" id="A0A9X4BIY8"/>
<dbReference type="CDD" id="cd03457">
    <property type="entry name" value="intradiol_dioxygenase_like"/>
    <property type="match status" value="1"/>
</dbReference>
<sequence length="262" mass="27633">MSQRSIVLRPAPSNGNGRRAFLGAVGAFGAAALVGRPLRAQDADSIEGIGCVDPSVYIDGFETPLSSCALIPQETQGPYPLLSVLSNPAMVRRDITEGRPGVPLTMRLKLVDINANCAPIADAGVYVWHCDKDGVYSGYQQPGANTVGQTFCRGLQYTDCNGEVAFDTMYPGWYAGRITHVHFQVYLTTGGAVTATSQNAFPPAVTQAVYASSLYAAHGQNTSVASIAQDNVFSDGYALQMPTVTGDTTTGYVARLAIGVAR</sequence>
<dbReference type="PANTHER" id="PTHR34315">
    <property type="match status" value="1"/>
</dbReference>
<dbReference type="InterPro" id="IPR000627">
    <property type="entry name" value="Intradiol_dOase_C"/>
</dbReference>
<keyword evidence="2" id="KW-0223">Dioxygenase</keyword>
<organism evidence="2 3">
    <name type="scientific">Tahibacter soli</name>
    <dbReference type="NCBI Taxonomy" id="2983605"/>
    <lineage>
        <taxon>Bacteria</taxon>
        <taxon>Pseudomonadati</taxon>
        <taxon>Pseudomonadota</taxon>
        <taxon>Gammaproteobacteria</taxon>
        <taxon>Lysobacterales</taxon>
        <taxon>Rhodanobacteraceae</taxon>
        <taxon>Tahibacter</taxon>
    </lineage>
</organism>
<keyword evidence="2" id="KW-0560">Oxidoreductase</keyword>
<dbReference type="Proteomes" id="UP001139971">
    <property type="component" value="Unassembled WGS sequence"/>
</dbReference>
<dbReference type="InterPro" id="IPR006311">
    <property type="entry name" value="TAT_signal"/>
</dbReference>
<keyword evidence="3" id="KW-1185">Reference proteome</keyword>
<dbReference type="Pfam" id="PF00775">
    <property type="entry name" value="Dioxygenase_C"/>
    <property type="match status" value="1"/>
</dbReference>
<dbReference type="PANTHER" id="PTHR34315:SF1">
    <property type="entry name" value="INTRADIOL RING-CLEAVAGE DIOXYGENASES DOMAIN-CONTAINING PROTEIN-RELATED"/>
    <property type="match status" value="1"/>
</dbReference>
<comment type="caution">
    <text evidence="2">The sequence shown here is derived from an EMBL/GenBank/DDBJ whole genome shotgun (WGS) entry which is preliminary data.</text>
</comment>
<accession>A0A9X4BIY8</accession>
<dbReference type="RefSeq" id="WP_263541740.1">
    <property type="nucleotide sequence ID" value="NZ_JAOVZO020000018.1"/>
</dbReference>
<evidence type="ECO:0000313" key="3">
    <source>
        <dbReference type="Proteomes" id="UP001139971"/>
    </source>
</evidence>
<evidence type="ECO:0000259" key="1">
    <source>
        <dbReference type="Pfam" id="PF00775"/>
    </source>
</evidence>
<dbReference type="SUPFAM" id="SSF49482">
    <property type="entry name" value="Aromatic compound dioxygenase"/>
    <property type="match status" value="1"/>
</dbReference>
<name>A0A9X4BIY8_9GAMM</name>
<dbReference type="PROSITE" id="PS51318">
    <property type="entry name" value="TAT"/>
    <property type="match status" value="1"/>
</dbReference>
<dbReference type="InterPro" id="IPR015889">
    <property type="entry name" value="Intradiol_dOase_core"/>
</dbReference>
<gene>
    <name evidence="2" type="ORF">OD750_016255</name>
</gene>
<evidence type="ECO:0000313" key="2">
    <source>
        <dbReference type="EMBL" id="MDC8014098.1"/>
    </source>
</evidence>
<dbReference type="Gene3D" id="2.60.130.10">
    <property type="entry name" value="Aromatic compound dioxygenase"/>
    <property type="match status" value="1"/>
</dbReference>